<protein>
    <recommendedName>
        <fullName evidence="4">Transmembrane protein</fullName>
    </recommendedName>
</protein>
<dbReference type="Gramene" id="TuG1812G0200001086.01.T02">
    <property type="protein sequence ID" value="TuG1812G0200001086.01.T02"/>
    <property type="gene ID" value="TuG1812G0200001086.01"/>
</dbReference>
<keyword evidence="1" id="KW-0812">Transmembrane</keyword>
<keyword evidence="3" id="KW-1185">Reference proteome</keyword>
<reference evidence="3" key="1">
    <citation type="journal article" date="2013" name="Nature">
        <title>Draft genome of the wheat A-genome progenitor Triticum urartu.</title>
        <authorList>
            <person name="Ling H.Q."/>
            <person name="Zhao S."/>
            <person name="Liu D."/>
            <person name="Wang J."/>
            <person name="Sun H."/>
            <person name="Zhang C."/>
            <person name="Fan H."/>
            <person name="Li D."/>
            <person name="Dong L."/>
            <person name="Tao Y."/>
            <person name="Gao C."/>
            <person name="Wu H."/>
            <person name="Li Y."/>
            <person name="Cui Y."/>
            <person name="Guo X."/>
            <person name="Zheng S."/>
            <person name="Wang B."/>
            <person name="Yu K."/>
            <person name="Liang Q."/>
            <person name="Yang W."/>
            <person name="Lou X."/>
            <person name="Chen J."/>
            <person name="Feng M."/>
            <person name="Jian J."/>
            <person name="Zhang X."/>
            <person name="Luo G."/>
            <person name="Jiang Y."/>
            <person name="Liu J."/>
            <person name="Wang Z."/>
            <person name="Sha Y."/>
            <person name="Zhang B."/>
            <person name="Wu H."/>
            <person name="Tang D."/>
            <person name="Shen Q."/>
            <person name="Xue P."/>
            <person name="Zou S."/>
            <person name="Wang X."/>
            <person name="Liu X."/>
            <person name="Wang F."/>
            <person name="Yang Y."/>
            <person name="An X."/>
            <person name="Dong Z."/>
            <person name="Zhang K."/>
            <person name="Zhang X."/>
            <person name="Luo M.C."/>
            <person name="Dvorak J."/>
            <person name="Tong Y."/>
            <person name="Wang J."/>
            <person name="Yang H."/>
            <person name="Li Z."/>
            <person name="Wang D."/>
            <person name="Zhang A."/>
            <person name="Wang J."/>
        </authorList>
    </citation>
    <scope>NUCLEOTIDE SEQUENCE</scope>
    <source>
        <strain evidence="3">cv. G1812</strain>
    </source>
</reference>
<keyword evidence="1" id="KW-1133">Transmembrane helix</keyword>
<feature type="transmembrane region" description="Helical" evidence="1">
    <location>
        <begin position="84"/>
        <end position="101"/>
    </location>
</feature>
<name>A0A8R7TDC3_TRIUA</name>
<evidence type="ECO:0000313" key="3">
    <source>
        <dbReference type="Proteomes" id="UP000015106"/>
    </source>
</evidence>
<sequence>MLCAAPSTRLLSYRNRLRRYKVAEASRLITYTSRPGYTRGSTKQLQLSGDSNNKMKLLILLRRAAVVGIFVRGSTLFERFQRRSMFLVFCGWSIFGHASSWSEWCFNCSCGPSLCWCIGCCARYFVFGLFLLGGYSYVRRCWLPIYFAKDNFFEF</sequence>
<feature type="transmembrane region" description="Helical" evidence="1">
    <location>
        <begin position="113"/>
        <end position="138"/>
    </location>
</feature>
<organism evidence="2 3">
    <name type="scientific">Triticum urartu</name>
    <name type="common">Red wild einkorn</name>
    <name type="synonym">Crithodium urartu</name>
    <dbReference type="NCBI Taxonomy" id="4572"/>
    <lineage>
        <taxon>Eukaryota</taxon>
        <taxon>Viridiplantae</taxon>
        <taxon>Streptophyta</taxon>
        <taxon>Embryophyta</taxon>
        <taxon>Tracheophyta</taxon>
        <taxon>Spermatophyta</taxon>
        <taxon>Magnoliopsida</taxon>
        <taxon>Liliopsida</taxon>
        <taxon>Poales</taxon>
        <taxon>Poaceae</taxon>
        <taxon>BOP clade</taxon>
        <taxon>Pooideae</taxon>
        <taxon>Triticodae</taxon>
        <taxon>Triticeae</taxon>
        <taxon>Triticinae</taxon>
        <taxon>Triticum</taxon>
    </lineage>
</organism>
<dbReference type="EnsemblPlants" id="TuG1812G0200001086.01.T03">
    <property type="protein sequence ID" value="TuG1812G0200001086.01.T03"/>
    <property type="gene ID" value="TuG1812G0200001086.01"/>
</dbReference>
<reference evidence="2" key="2">
    <citation type="submission" date="2018-03" db="EMBL/GenBank/DDBJ databases">
        <title>The Triticum urartu genome reveals the dynamic nature of wheat genome evolution.</title>
        <authorList>
            <person name="Ling H."/>
            <person name="Ma B."/>
            <person name="Shi X."/>
            <person name="Liu H."/>
            <person name="Dong L."/>
            <person name="Sun H."/>
            <person name="Cao Y."/>
            <person name="Gao Q."/>
            <person name="Zheng S."/>
            <person name="Li Y."/>
            <person name="Yu Y."/>
            <person name="Du H."/>
            <person name="Qi M."/>
            <person name="Li Y."/>
            <person name="Yu H."/>
            <person name="Cui Y."/>
            <person name="Wang N."/>
            <person name="Chen C."/>
            <person name="Wu H."/>
            <person name="Zhao Y."/>
            <person name="Zhang J."/>
            <person name="Li Y."/>
            <person name="Zhou W."/>
            <person name="Zhang B."/>
            <person name="Hu W."/>
            <person name="Eijk M."/>
            <person name="Tang J."/>
            <person name="Witsenboer H."/>
            <person name="Zhao S."/>
            <person name="Li Z."/>
            <person name="Zhang A."/>
            <person name="Wang D."/>
            <person name="Liang C."/>
        </authorList>
    </citation>
    <scope>NUCLEOTIDE SEQUENCE [LARGE SCALE GENOMIC DNA]</scope>
    <source>
        <strain evidence="2">cv. G1812</strain>
    </source>
</reference>
<reference evidence="2" key="3">
    <citation type="submission" date="2022-06" db="UniProtKB">
        <authorList>
            <consortium name="EnsemblPlants"/>
        </authorList>
    </citation>
    <scope>IDENTIFICATION</scope>
</reference>
<dbReference type="EnsemblPlants" id="TuG1812G0200001086.01.T02">
    <property type="protein sequence ID" value="TuG1812G0200001086.01.T02"/>
    <property type="gene ID" value="TuG1812G0200001086.01"/>
</dbReference>
<dbReference type="AlphaFoldDB" id="A0A8R7TDC3"/>
<evidence type="ECO:0008006" key="4">
    <source>
        <dbReference type="Google" id="ProtNLM"/>
    </source>
</evidence>
<dbReference type="Gramene" id="TuG1812G0200001086.01.T03">
    <property type="protein sequence ID" value="TuG1812G0200001086.01.T03"/>
    <property type="gene ID" value="TuG1812G0200001086.01"/>
</dbReference>
<keyword evidence="1" id="KW-0472">Membrane</keyword>
<proteinExistence type="predicted"/>
<dbReference type="Proteomes" id="UP000015106">
    <property type="component" value="Chromosome 2"/>
</dbReference>
<evidence type="ECO:0000313" key="2">
    <source>
        <dbReference type="EnsemblPlants" id="TuG1812G0200001086.01.T02"/>
    </source>
</evidence>
<evidence type="ECO:0000256" key="1">
    <source>
        <dbReference type="SAM" id="Phobius"/>
    </source>
</evidence>
<accession>A0A8R7TDC3</accession>